<feature type="transmembrane region" description="Helical" evidence="1">
    <location>
        <begin position="119"/>
        <end position="137"/>
    </location>
</feature>
<organism evidence="3 4">
    <name type="scientific">Tabrizicola oligotrophica</name>
    <dbReference type="NCBI Taxonomy" id="2710650"/>
    <lineage>
        <taxon>Bacteria</taxon>
        <taxon>Pseudomonadati</taxon>
        <taxon>Pseudomonadota</taxon>
        <taxon>Alphaproteobacteria</taxon>
        <taxon>Rhodobacterales</taxon>
        <taxon>Paracoccaceae</taxon>
        <taxon>Tabrizicola</taxon>
    </lineage>
</organism>
<sequence>MLALICGLTAACAWAVHDLLVRKIGQETAVLPMMLVVLASGSGVLVAPALIWGDWELMTGPALWNAVGAGFAYALGMGGLYRAFSMAPVRLVAPILGAFPMISLGFAALGGKVVTGAEIAAVLAIVGGIAFVAMTSREGHQGAARPGQAILWALVGAVGFATTFWFAQEAARLGGELPAILLPRVIAVGLIGLLALATRAPVRLLGSTTRTLVMMGCLDALALGLVTAAARLPNPEYAAISSSLFGVLTILLARWVLQEKVAPLQWAGIATVFGGIAVLSAQG</sequence>
<feature type="transmembrane region" description="Helical" evidence="1">
    <location>
        <begin position="179"/>
        <end position="200"/>
    </location>
</feature>
<evidence type="ECO:0000313" key="4">
    <source>
        <dbReference type="Proteomes" id="UP000477782"/>
    </source>
</evidence>
<dbReference type="RefSeq" id="WP_164623839.1">
    <property type="nucleotide sequence ID" value="NZ_JAAIVJ010000002.1"/>
</dbReference>
<feature type="transmembrane region" description="Helical" evidence="1">
    <location>
        <begin position="87"/>
        <end position="107"/>
    </location>
</feature>
<feature type="transmembrane region" description="Helical" evidence="1">
    <location>
        <begin position="263"/>
        <end position="281"/>
    </location>
</feature>
<dbReference type="GO" id="GO:0016020">
    <property type="term" value="C:membrane"/>
    <property type="evidence" value="ECO:0007669"/>
    <property type="project" value="InterPro"/>
</dbReference>
<dbReference type="Proteomes" id="UP000477782">
    <property type="component" value="Unassembled WGS sequence"/>
</dbReference>
<dbReference type="Pfam" id="PF00892">
    <property type="entry name" value="EamA"/>
    <property type="match status" value="1"/>
</dbReference>
<dbReference type="AlphaFoldDB" id="A0A6M0QT23"/>
<keyword evidence="1" id="KW-0812">Transmembrane</keyword>
<feature type="transmembrane region" description="Helical" evidence="1">
    <location>
        <begin position="31"/>
        <end position="51"/>
    </location>
</feature>
<accession>A0A6M0QT23</accession>
<comment type="caution">
    <text evidence="3">The sequence shown here is derived from an EMBL/GenBank/DDBJ whole genome shotgun (WGS) entry which is preliminary data.</text>
</comment>
<evidence type="ECO:0000313" key="3">
    <source>
        <dbReference type="EMBL" id="NEY89803.1"/>
    </source>
</evidence>
<gene>
    <name evidence="3" type="ORF">G4Z14_05780</name>
</gene>
<dbReference type="SUPFAM" id="SSF103481">
    <property type="entry name" value="Multidrug resistance efflux transporter EmrE"/>
    <property type="match status" value="2"/>
</dbReference>
<dbReference type="InterPro" id="IPR000620">
    <property type="entry name" value="EamA_dom"/>
</dbReference>
<proteinExistence type="predicted"/>
<protein>
    <submittedName>
        <fullName evidence="3">DMT family transporter</fullName>
    </submittedName>
</protein>
<feature type="transmembrane region" description="Helical" evidence="1">
    <location>
        <begin position="237"/>
        <end position="257"/>
    </location>
</feature>
<dbReference type="EMBL" id="JAAIVJ010000002">
    <property type="protein sequence ID" value="NEY89803.1"/>
    <property type="molecule type" value="Genomic_DNA"/>
</dbReference>
<evidence type="ECO:0000256" key="1">
    <source>
        <dbReference type="SAM" id="Phobius"/>
    </source>
</evidence>
<feature type="transmembrane region" description="Helical" evidence="1">
    <location>
        <begin position="149"/>
        <end position="167"/>
    </location>
</feature>
<keyword evidence="1" id="KW-0472">Membrane</keyword>
<feature type="domain" description="EamA" evidence="2">
    <location>
        <begin position="149"/>
        <end position="280"/>
    </location>
</feature>
<feature type="transmembrane region" description="Helical" evidence="1">
    <location>
        <begin position="63"/>
        <end position="81"/>
    </location>
</feature>
<feature type="transmembrane region" description="Helical" evidence="1">
    <location>
        <begin position="212"/>
        <end position="230"/>
    </location>
</feature>
<reference evidence="3 4" key="1">
    <citation type="submission" date="2020-02" db="EMBL/GenBank/DDBJ databases">
        <authorList>
            <person name="Chen W.-M."/>
        </authorList>
    </citation>
    <scope>NUCLEOTIDE SEQUENCE [LARGE SCALE GENOMIC DNA]</scope>
    <source>
        <strain evidence="3 4">KMS-5</strain>
    </source>
</reference>
<dbReference type="InterPro" id="IPR037185">
    <property type="entry name" value="EmrE-like"/>
</dbReference>
<name>A0A6M0QT23_9RHOB</name>
<keyword evidence="4" id="KW-1185">Reference proteome</keyword>
<evidence type="ECO:0000259" key="2">
    <source>
        <dbReference type="Pfam" id="PF00892"/>
    </source>
</evidence>
<keyword evidence="1" id="KW-1133">Transmembrane helix</keyword>